<evidence type="ECO:0000256" key="5">
    <source>
        <dbReference type="ARBA" id="ARBA00023163"/>
    </source>
</evidence>
<dbReference type="InterPro" id="IPR001005">
    <property type="entry name" value="SANT/Myb"/>
</dbReference>
<sequence length="300" mass="33069">MASTRKDVDRIKGPWSPEEDEALQRLVQTHGPRNWSLISRSIPGRTGKSCRLRWCNQLSPEVEHRPFTPEEDDTIIRAHARLGNKWATMARLFNGRTDNAIKNHWNSMLKRKCYFVTGYLNDGSAQPLKRSASLGADNNMSGLYVNRDSSSGSDVSGSSFPAASSVYTPLARTGSWAVSSQHVETASSTTNPNTLLTLALPGSNPCEISDPNPVSVSRSNLVPSPAEAPATVPAPVPRVKQMEMKNGAFRMESQFLAVMQEMIRIEVRNYMSGIEQNVPFLQTEAIRNAAVKRIGVSKLE</sequence>
<keyword evidence="3" id="KW-0805">Transcription regulation</keyword>
<dbReference type="Pfam" id="PF00249">
    <property type="entry name" value="Myb_DNA-binding"/>
    <property type="match status" value="2"/>
</dbReference>
<comment type="caution">
    <text evidence="10">The sequence shown here is derived from an EMBL/GenBank/DDBJ whole genome shotgun (WGS) entry which is preliminary data.</text>
</comment>
<dbReference type="FunFam" id="1.10.10.60:FF:000060">
    <property type="entry name" value="MYB transcription factor"/>
    <property type="match status" value="1"/>
</dbReference>
<dbReference type="EMBL" id="VEPZ02001278">
    <property type="protein sequence ID" value="KAE8682778.1"/>
    <property type="molecule type" value="Genomic_DNA"/>
</dbReference>
<feature type="domain" description="Myb-like" evidence="8">
    <location>
        <begin position="59"/>
        <end position="109"/>
    </location>
</feature>
<dbReference type="CDD" id="cd00167">
    <property type="entry name" value="SANT"/>
    <property type="match status" value="2"/>
</dbReference>
<dbReference type="InterPro" id="IPR017930">
    <property type="entry name" value="Myb_dom"/>
</dbReference>
<dbReference type="AlphaFoldDB" id="A0A6A2YTI4"/>
<keyword evidence="11" id="KW-1185">Reference proteome</keyword>
<dbReference type="InterPro" id="IPR009057">
    <property type="entry name" value="Homeodomain-like_sf"/>
</dbReference>
<keyword evidence="2" id="KW-0677">Repeat</keyword>
<proteinExistence type="predicted"/>
<dbReference type="GO" id="GO:0000981">
    <property type="term" value="F:DNA-binding transcription factor activity, RNA polymerase II-specific"/>
    <property type="evidence" value="ECO:0007669"/>
    <property type="project" value="TreeGrafter"/>
</dbReference>
<evidence type="ECO:0000259" key="9">
    <source>
        <dbReference type="PROSITE" id="PS51294"/>
    </source>
</evidence>
<evidence type="ECO:0000256" key="7">
    <source>
        <dbReference type="SAM" id="MobiDB-lite"/>
    </source>
</evidence>
<organism evidence="10 11">
    <name type="scientific">Hibiscus syriacus</name>
    <name type="common">Rose of Sharon</name>
    <dbReference type="NCBI Taxonomy" id="106335"/>
    <lineage>
        <taxon>Eukaryota</taxon>
        <taxon>Viridiplantae</taxon>
        <taxon>Streptophyta</taxon>
        <taxon>Embryophyta</taxon>
        <taxon>Tracheophyta</taxon>
        <taxon>Spermatophyta</taxon>
        <taxon>Magnoliopsida</taxon>
        <taxon>eudicotyledons</taxon>
        <taxon>Gunneridae</taxon>
        <taxon>Pentapetalae</taxon>
        <taxon>rosids</taxon>
        <taxon>malvids</taxon>
        <taxon>Malvales</taxon>
        <taxon>Malvaceae</taxon>
        <taxon>Malvoideae</taxon>
        <taxon>Hibiscus</taxon>
    </lineage>
</organism>
<dbReference type="PROSITE" id="PS51294">
    <property type="entry name" value="HTH_MYB"/>
    <property type="match status" value="2"/>
</dbReference>
<dbReference type="InterPro" id="IPR050560">
    <property type="entry name" value="MYB_TF"/>
</dbReference>
<evidence type="ECO:0000256" key="2">
    <source>
        <dbReference type="ARBA" id="ARBA00022737"/>
    </source>
</evidence>
<evidence type="ECO:0000256" key="4">
    <source>
        <dbReference type="ARBA" id="ARBA00023125"/>
    </source>
</evidence>
<gene>
    <name evidence="10" type="ORF">F3Y22_tig00111237pilonHSYRG00020</name>
</gene>
<dbReference type="PANTHER" id="PTHR45614">
    <property type="entry name" value="MYB PROTEIN-RELATED"/>
    <property type="match status" value="1"/>
</dbReference>
<feature type="domain" description="HTH myb-type" evidence="9">
    <location>
        <begin position="64"/>
        <end position="113"/>
    </location>
</feature>
<evidence type="ECO:0000313" key="11">
    <source>
        <dbReference type="Proteomes" id="UP000436088"/>
    </source>
</evidence>
<dbReference type="OrthoDB" id="2143914at2759"/>
<name>A0A6A2YTI4_HIBSY</name>
<keyword evidence="4" id="KW-0238">DNA-binding</keyword>
<dbReference type="GO" id="GO:0000978">
    <property type="term" value="F:RNA polymerase II cis-regulatory region sequence-specific DNA binding"/>
    <property type="evidence" value="ECO:0007669"/>
    <property type="project" value="TreeGrafter"/>
</dbReference>
<evidence type="ECO:0000256" key="3">
    <source>
        <dbReference type="ARBA" id="ARBA00023015"/>
    </source>
</evidence>
<keyword evidence="6" id="KW-0539">Nucleus</keyword>
<dbReference type="SUPFAM" id="SSF46689">
    <property type="entry name" value="Homeodomain-like"/>
    <property type="match status" value="1"/>
</dbReference>
<dbReference type="PROSITE" id="PS50090">
    <property type="entry name" value="MYB_LIKE"/>
    <property type="match status" value="2"/>
</dbReference>
<evidence type="ECO:0000256" key="1">
    <source>
        <dbReference type="ARBA" id="ARBA00004123"/>
    </source>
</evidence>
<comment type="subcellular location">
    <subcellularLocation>
        <location evidence="1">Nucleus</location>
    </subcellularLocation>
</comment>
<evidence type="ECO:0000313" key="10">
    <source>
        <dbReference type="EMBL" id="KAE8682778.1"/>
    </source>
</evidence>
<feature type="compositionally biased region" description="Low complexity" evidence="7">
    <location>
        <begin position="222"/>
        <end position="232"/>
    </location>
</feature>
<dbReference type="GO" id="GO:0005634">
    <property type="term" value="C:nucleus"/>
    <property type="evidence" value="ECO:0007669"/>
    <property type="project" value="UniProtKB-SubCell"/>
</dbReference>
<dbReference type="Proteomes" id="UP000436088">
    <property type="component" value="Unassembled WGS sequence"/>
</dbReference>
<evidence type="ECO:0000259" key="8">
    <source>
        <dbReference type="PROSITE" id="PS50090"/>
    </source>
</evidence>
<dbReference type="PANTHER" id="PTHR45614:SF124">
    <property type="entry name" value="OS03G0424300 PROTEIN"/>
    <property type="match status" value="1"/>
</dbReference>
<reference evidence="10" key="1">
    <citation type="submission" date="2019-09" db="EMBL/GenBank/DDBJ databases">
        <title>Draft genome information of white flower Hibiscus syriacus.</title>
        <authorList>
            <person name="Kim Y.-M."/>
        </authorList>
    </citation>
    <scope>NUCLEOTIDE SEQUENCE [LARGE SCALE GENOMIC DNA]</scope>
    <source>
        <strain evidence="10">YM2019G1</strain>
    </source>
</reference>
<dbReference type="Gene3D" id="1.10.10.60">
    <property type="entry name" value="Homeodomain-like"/>
    <property type="match status" value="2"/>
</dbReference>
<feature type="domain" description="Myb-like" evidence="8">
    <location>
        <begin position="7"/>
        <end position="58"/>
    </location>
</feature>
<keyword evidence="5" id="KW-0804">Transcription</keyword>
<evidence type="ECO:0000256" key="6">
    <source>
        <dbReference type="ARBA" id="ARBA00023242"/>
    </source>
</evidence>
<protein>
    <submittedName>
        <fullName evidence="10">Transcription factor MYB44</fullName>
    </submittedName>
</protein>
<dbReference type="SMART" id="SM00717">
    <property type="entry name" value="SANT"/>
    <property type="match status" value="2"/>
</dbReference>
<accession>A0A6A2YTI4</accession>
<feature type="region of interest" description="Disordered" evidence="7">
    <location>
        <begin position="213"/>
        <end position="232"/>
    </location>
</feature>
<feature type="domain" description="HTH myb-type" evidence="9">
    <location>
        <begin position="7"/>
        <end position="62"/>
    </location>
</feature>